<dbReference type="EMBL" id="JAPWTK010000220">
    <property type="protein sequence ID" value="KAJ8945308.1"/>
    <property type="molecule type" value="Genomic_DNA"/>
</dbReference>
<reference evidence="1" key="1">
    <citation type="journal article" date="2023" name="Insect Mol. Biol.">
        <title>Genome sequencing provides insights into the evolution of gene families encoding plant cell wall-degrading enzymes in longhorned beetles.</title>
        <authorList>
            <person name="Shin N.R."/>
            <person name="Okamura Y."/>
            <person name="Kirsch R."/>
            <person name="Pauchet Y."/>
        </authorList>
    </citation>
    <scope>NUCLEOTIDE SEQUENCE</scope>
    <source>
        <strain evidence="1">AMC_N1</strain>
    </source>
</reference>
<sequence>MVKLTERERIEILCMIGFGDRIHTQKEVVGLFNETHLDWHPISQSMVIIYSVDEYLFRKIDEHY</sequence>
<keyword evidence="2" id="KW-1185">Reference proteome</keyword>
<dbReference type="Proteomes" id="UP001162162">
    <property type="component" value="Unassembled WGS sequence"/>
</dbReference>
<comment type="caution">
    <text evidence="1">The sequence shown here is derived from an EMBL/GenBank/DDBJ whole genome shotgun (WGS) entry which is preliminary data.</text>
</comment>
<organism evidence="1 2">
    <name type="scientific">Aromia moschata</name>
    <dbReference type="NCBI Taxonomy" id="1265417"/>
    <lineage>
        <taxon>Eukaryota</taxon>
        <taxon>Metazoa</taxon>
        <taxon>Ecdysozoa</taxon>
        <taxon>Arthropoda</taxon>
        <taxon>Hexapoda</taxon>
        <taxon>Insecta</taxon>
        <taxon>Pterygota</taxon>
        <taxon>Neoptera</taxon>
        <taxon>Endopterygota</taxon>
        <taxon>Coleoptera</taxon>
        <taxon>Polyphaga</taxon>
        <taxon>Cucujiformia</taxon>
        <taxon>Chrysomeloidea</taxon>
        <taxon>Cerambycidae</taxon>
        <taxon>Cerambycinae</taxon>
        <taxon>Callichromatini</taxon>
        <taxon>Aromia</taxon>
    </lineage>
</organism>
<evidence type="ECO:0000313" key="2">
    <source>
        <dbReference type="Proteomes" id="UP001162162"/>
    </source>
</evidence>
<proteinExistence type="predicted"/>
<name>A0AAV8Y4Z5_9CUCU</name>
<gene>
    <name evidence="1" type="ORF">NQ318_003608</name>
</gene>
<evidence type="ECO:0000313" key="1">
    <source>
        <dbReference type="EMBL" id="KAJ8945308.1"/>
    </source>
</evidence>
<dbReference type="AlphaFoldDB" id="A0AAV8Y4Z5"/>
<accession>A0AAV8Y4Z5</accession>
<protein>
    <submittedName>
        <fullName evidence="1">Uncharacterized protein</fullName>
    </submittedName>
</protein>